<dbReference type="PANTHER" id="PTHR35730">
    <property type="entry name" value="KINETOCHORE PROTEIN SPC24 HOMOLOG-RELATED"/>
    <property type="match status" value="1"/>
</dbReference>
<dbReference type="AlphaFoldDB" id="A0ABD1R8Y0"/>
<dbReference type="EMBL" id="JBFOLK010000009">
    <property type="protein sequence ID" value="KAL2484880.1"/>
    <property type="molecule type" value="Genomic_DNA"/>
</dbReference>
<name>A0ABD1R8Y0_9LAMI</name>
<comment type="caution">
    <text evidence="2">The sequence shown here is derived from an EMBL/GenBank/DDBJ whole genome shotgun (WGS) entry which is preliminary data.</text>
</comment>
<evidence type="ECO:0000313" key="2">
    <source>
        <dbReference type="EMBL" id="KAL2484880.1"/>
    </source>
</evidence>
<accession>A0ABD1R8Y0</accession>
<evidence type="ECO:0000313" key="3">
    <source>
        <dbReference type="Proteomes" id="UP001604336"/>
    </source>
</evidence>
<keyword evidence="1" id="KW-0175">Coiled coil</keyword>
<dbReference type="Proteomes" id="UP001604336">
    <property type="component" value="Unassembled WGS sequence"/>
</dbReference>
<gene>
    <name evidence="2" type="ORF">Adt_29636</name>
</gene>
<organism evidence="2 3">
    <name type="scientific">Abeliophyllum distichum</name>
    <dbReference type="NCBI Taxonomy" id="126358"/>
    <lineage>
        <taxon>Eukaryota</taxon>
        <taxon>Viridiplantae</taxon>
        <taxon>Streptophyta</taxon>
        <taxon>Embryophyta</taxon>
        <taxon>Tracheophyta</taxon>
        <taxon>Spermatophyta</taxon>
        <taxon>Magnoliopsida</taxon>
        <taxon>eudicotyledons</taxon>
        <taxon>Gunneridae</taxon>
        <taxon>Pentapetalae</taxon>
        <taxon>asterids</taxon>
        <taxon>lamiids</taxon>
        <taxon>Lamiales</taxon>
        <taxon>Oleaceae</taxon>
        <taxon>Forsythieae</taxon>
        <taxon>Abeliophyllum</taxon>
    </lineage>
</organism>
<proteinExistence type="predicted"/>
<feature type="coiled-coil region" evidence="1">
    <location>
        <begin position="37"/>
        <end position="85"/>
    </location>
</feature>
<dbReference type="InterPro" id="IPR044951">
    <property type="entry name" value="SPC24-like"/>
</dbReference>
<keyword evidence="3" id="KW-1185">Reference proteome</keyword>
<dbReference type="Gene3D" id="3.30.160.570">
    <property type="entry name" value="Ncd80 complex, Spc24 subunit"/>
    <property type="match status" value="1"/>
</dbReference>
<dbReference type="PANTHER" id="PTHR35730:SF2">
    <property type="entry name" value="KINETOCHORE PROTEIN SPC24 HOMOLOG-RELATED"/>
    <property type="match status" value="1"/>
</dbReference>
<protein>
    <submittedName>
        <fullName evidence="2">Uncharacterized protein</fullName>
    </submittedName>
</protein>
<evidence type="ECO:0000256" key="1">
    <source>
        <dbReference type="SAM" id="Coils"/>
    </source>
</evidence>
<sequence>MLMWFYGLACWFTTSRDINYQKKIDTCKQKATTAEFEGTSDAELDLLQKELKEEEEREPTSLLTYTEIVDKINNLEKETASVEEQWKTFKKFEQDELIAQRKLSMYASVTNIIPNLDDPSKISGHIVERDKNVVEKFDIEQAKPTAFDTCNSIWKMINL</sequence>
<reference evidence="3" key="1">
    <citation type="submission" date="2024-07" db="EMBL/GenBank/DDBJ databases">
        <title>Two chromosome-level genome assemblies of Korean endemic species Abeliophyllum distichum and Forsythia ovata (Oleaceae).</title>
        <authorList>
            <person name="Jang H."/>
        </authorList>
    </citation>
    <scope>NUCLEOTIDE SEQUENCE [LARGE SCALE GENOMIC DNA]</scope>
</reference>